<feature type="region of interest" description="Disordered" evidence="4">
    <location>
        <begin position="867"/>
        <end position="906"/>
    </location>
</feature>
<evidence type="ECO:0000313" key="7">
    <source>
        <dbReference type="Proteomes" id="UP000292052"/>
    </source>
</evidence>
<evidence type="ECO:0000256" key="3">
    <source>
        <dbReference type="SAM" id="Coils"/>
    </source>
</evidence>
<keyword evidence="7" id="KW-1185">Reference proteome</keyword>
<dbReference type="GO" id="GO:0001578">
    <property type="term" value="P:microtubule bundle formation"/>
    <property type="evidence" value="ECO:0007669"/>
    <property type="project" value="TreeGrafter"/>
</dbReference>
<dbReference type="STRING" id="1661398.A0A482W1I3"/>
<keyword evidence="2" id="KW-0963">Cytoplasm</keyword>
<feature type="region of interest" description="Disordered" evidence="4">
    <location>
        <begin position="305"/>
        <end position="342"/>
    </location>
</feature>
<dbReference type="GO" id="GO:0005737">
    <property type="term" value="C:cytoplasm"/>
    <property type="evidence" value="ECO:0007669"/>
    <property type="project" value="UniProtKB-SubCell"/>
</dbReference>
<evidence type="ECO:0000313" key="6">
    <source>
        <dbReference type="EMBL" id="RZC38487.1"/>
    </source>
</evidence>
<feature type="coiled-coil region" evidence="3">
    <location>
        <begin position="468"/>
        <end position="520"/>
    </location>
</feature>
<dbReference type="GO" id="GO:0035371">
    <property type="term" value="C:microtubule plus-end"/>
    <property type="evidence" value="ECO:0007669"/>
    <property type="project" value="TreeGrafter"/>
</dbReference>
<dbReference type="GO" id="GO:0090266">
    <property type="term" value="P:regulation of mitotic cell cycle spindle assembly checkpoint"/>
    <property type="evidence" value="ECO:0007669"/>
    <property type="project" value="TreeGrafter"/>
</dbReference>
<evidence type="ECO:0000259" key="5">
    <source>
        <dbReference type="Pfam" id="PF07989"/>
    </source>
</evidence>
<reference evidence="6 7" key="1">
    <citation type="submission" date="2017-03" db="EMBL/GenBank/DDBJ databases">
        <title>Genome of the blue death feigning beetle - Asbolus verrucosus.</title>
        <authorList>
            <person name="Rider S.D."/>
        </authorList>
    </citation>
    <scope>NUCLEOTIDE SEQUENCE [LARGE SCALE GENOMIC DNA]</scope>
    <source>
        <strain evidence="6">Butters</strain>
        <tissue evidence="6">Head and leg muscle</tissue>
    </source>
</reference>
<organism evidence="6 7">
    <name type="scientific">Asbolus verrucosus</name>
    <name type="common">Desert ironclad beetle</name>
    <dbReference type="NCBI Taxonomy" id="1661398"/>
    <lineage>
        <taxon>Eukaryota</taxon>
        <taxon>Metazoa</taxon>
        <taxon>Ecdysozoa</taxon>
        <taxon>Arthropoda</taxon>
        <taxon>Hexapoda</taxon>
        <taxon>Insecta</taxon>
        <taxon>Pterygota</taxon>
        <taxon>Neoptera</taxon>
        <taxon>Endopterygota</taxon>
        <taxon>Coleoptera</taxon>
        <taxon>Polyphaga</taxon>
        <taxon>Cucujiformia</taxon>
        <taxon>Tenebrionidae</taxon>
        <taxon>Pimeliinae</taxon>
        <taxon>Asbolus</taxon>
    </lineage>
</organism>
<evidence type="ECO:0000256" key="1">
    <source>
        <dbReference type="ARBA" id="ARBA00004496"/>
    </source>
</evidence>
<feature type="compositionally biased region" description="Basic and acidic residues" evidence="4">
    <location>
        <begin position="438"/>
        <end position="456"/>
    </location>
</feature>
<dbReference type="GO" id="GO:0007099">
    <property type="term" value="P:centriole replication"/>
    <property type="evidence" value="ECO:0007669"/>
    <property type="project" value="TreeGrafter"/>
</dbReference>
<dbReference type="Gene3D" id="1.10.287.1490">
    <property type="match status" value="1"/>
</dbReference>
<dbReference type="GO" id="GO:0007059">
    <property type="term" value="P:chromosome segregation"/>
    <property type="evidence" value="ECO:0007669"/>
    <property type="project" value="TreeGrafter"/>
</dbReference>
<protein>
    <submittedName>
        <fullName evidence="6">Centrosomin</fullName>
    </submittedName>
</protein>
<dbReference type="SUPFAM" id="SSF57997">
    <property type="entry name" value="Tropomyosin"/>
    <property type="match status" value="1"/>
</dbReference>
<comment type="caution">
    <text evidence="6">The sequence shown here is derived from an EMBL/GenBank/DDBJ whole genome shotgun (WGS) entry which is preliminary data.</text>
</comment>
<feature type="region of interest" description="Disordered" evidence="4">
    <location>
        <begin position="438"/>
        <end position="461"/>
    </location>
</feature>
<dbReference type="Pfam" id="PF07989">
    <property type="entry name" value="Cnn_1N"/>
    <property type="match status" value="1"/>
</dbReference>
<comment type="subcellular location">
    <subcellularLocation>
        <location evidence="1">Cytoplasm</location>
    </subcellularLocation>
</comment>
<dbReference type="InterPro" id="IPR012943">
    <property type="entry name" value="Cnn_1N"/>
</dbReference>
<feature type="domain" description="Centrosomin N-terminal motif 1" evidence="5">
    <location>
        <begin position="14"/>
        <end position="87"/>
    </location>
</feature>
<gene>
    <name evidence="6" type="ORF">BDFB_006728</name>
</gene>
<dbReference type="GO" id="GO:0000132">
    <property type="term" value="P:establishment of mitotic spindle orientation"/>
    <property type="evidence" value="ECO:0007669"/>
    <property type="project" value="TreeGrafter"/>
</dbReference>
<dbReference type="PANTHER" id="PTHR46930:SF1">
    <property type="entry name" value="CDK5 REGULATORY SUBUNIT-ASSOCIATED PROTEIN 2"/>
    <property type="match status" value="1"/>
</dbReference>
<feature type="coiled-coil region" evidence="3">
    <location>
        <begin position="15"/>
        <end position="117"/>
    </location>
</feature>
<evidence type="ECO:0000256" key="4">
    <source>
        <dbReference type="SAM" id="MobiDB-lite"/>
    </source>
</evidence>
<feature type="coiled-coil region" evidence="3">
    <location>
        <begin position="931"/>
        <end position="1094"/>
    </location>
</feature>
<proteinExistence type="predicted"/>
<dbReference type="GO" id="GO:0046600">
    <property type="term" value="P:negative regulation of centriole replication"/>
    <property type="evidence" value="ECO:0007669"/>
    <property type="project" value="TreeGrafter"/>
</dbReference>
<accession>A0A482W1I3</accession>
<dbReference type="OrthoDB" id="10255000at2759"/>
<sequence>MGLRSPGGPMRGRSVKEFDEQLASLKKENFNLKLRIYFLEERMGSNFNLDKENIVKKNVELMVEVESLKKELQEKHDLLCQAVKAMELEDEEHKKLVNEKDEMLSDYQQEIESLKTQLLTRHSLAKHDVKPESGLLSSKSSDVAELLSCQAFNIQQENSSSVLKDLQEKINTLEEELNREKENNAAIQMILDQTNSKIKTLMAELDQANDKLSSREDDLRDMSFRLEETKAKCQGLHKKLQEKSQLVDEVSSENDQLRKRHAILVADLEKERKRYEKLKATSDQKVADLQCKLEASLTELKKSQELVVSKSPARRPGNTDADSFSVQKPATPPRSPQKDTFLHASVPSPVLTPVSSPSSSVNFSFENGVDLKHVIEQLKIDRDAQQQKIVKLKAEQMKACKIIKSMIDSRNKTNEEIAALKEKNDELERELEGVVSKLSDKGSDVSDNNNLRKENSMDEQSGELVEHYKALTDELEEKNRILLATLNEKDSQMKRIQEQYEEMLKNNKEKEEHIVDLEFELLTVSQEKSTKVDEEGGEENSEKDIDYYVKQIKEKDEEIEHLNAKLQKRNCDLQGLVNNELWEKNREIEKLQKKQATKLIENKDHEIQTLQNDLKTKEDQLKIIKEKISELGIEIDLQSGDINVENNLQIELEKSEKLRSEANEVCGVLSKRLEELAIFLDSLLKQKSVLGFLGNKENKRLRQIIDQSLDLSRSFTMSMIINPEQSLMQLTNITSLLNDTDAKFEDEEDEASASRLSIIPANVSLTYRSHLYKKDNEDNSQIIQTLRQQIVNLKYELQLRDVELNKMNGGSANLTEVSSEKEEVAQKSMLNTTSTTLKYKSDNQSESEAWSEPDRSVSRARIGLLDGSLRSNANKKETCHSSTDSTEDEGTRSSRTPSKKGVLNESRSTILELHKQVCELDQKLNVKEQACYEATETNDKLKQELENLEIKLQDTEDRLVQVESRKYEAESKAENLQKEKEELLETLNMKDKELQNRINNLEVEKLKVLSVAKEAEEAAEIAKNEMKMAEMKLRSLQEQMSEMEINLRREYQNDLMEKLQIVESESLKKIKQIQNGAEMEIKTLHETIKQLKLEYSAN</sequence>
<name>A0A482W1I3_ASBVE</name>
<dbReference type="GO" id="GO:0097431">
    <property type="term" value="C:mitotic spindle pole"/>
    <property type="evidence" value="ECO:0007669"/>
    <property type="project" value="TreeGrafter"/>
</dbReference>
<dbReference type="GO" id="GO:0043015">
    <property type="term" value="F:gamma-tubulin binding"/>
    <property type="evidence" value="ECO:0007669"/>
    <property type="project" value="TreeGrafter"/>
</dbReference>
<dbReference type="InterPro" id="IPR042791">
    <property type="entry name" value="CDK5RAP2"/>
</dbReference>
<feature type="coiled-coil region" evidence="3">
    <location>
        <begin position="375"/>
        <end position="437"/>
    </location>
</feature>
<dbReference type="GO" id="GO:0008017">
    <property type="term" value="F:microtubule binding"/>
    <property type="evidence" value="ECO:0007669"/>
    <property type="project" value="TreeGrafter"/>
</dbReference>
<dbReference type="AlphaFoldDB" id="A0A482W1I3"/>
<dbReference type="PANTHER" id="PTHR46930">
    <property type="entry name" value="CDK5 REGULATORY SUBUNIT-ASSOCIATED PROTEIN 2"/>
    <property type="match status" value="1"/>
</dbReference>
<dbReference type="GO" id="GO:0000242">
    <property type="term" value="C:pericentriolar material"/>
    <property type="evidence" value="ECO:0007669"/>
    <property type="project" value="TreeGrafter"/>
</dbReference>
<keyword evidence="3" id="KW-0175">Coiled coil</keyword>
<feature type="coiled-coil region" evidence="3">
    <location>
        <begin position="545"/>
        <end position="665"/>
    </location>
</feature>
<dbReference type="EMBL" id="QDEB01042919">
    <property type="protein sequence ID" value="RZC38487.1"/>
    <property type="molecule type" value="Genomic_DNA"/>
</dbReference>
<feature type="non-terminal residue" evidence="6">
    <location>
        <position position="1098"/>
    </location>
</feature>
<feature type="region of interest" description="Disordered" evidence="4">
    <location>
        <begin position="809"/>
        <end position="832"/>
    </location>
</feature>
<evidence type="ECO:0000256" key="2">
    <source>
        <dbReference type="ARBA" id="ARBA00022490"/>
    </source>
</evidence>
<dbReference type="Proteomes" id="UP000292052">
    <property type="component" value="Unassembled WGS sequence"/>
</dbReference>